<dbReference type="Proteomes" id="UP000014634">
    <property type="component" value="Unassembled WGS sequence"/>
</dbReference>
<dbReference type="InterPro" id="IPR010982">
    <property type="entry name" value="Lambda_DNA-bd_dom_sf"/>
</dbReference>
<dbReference type="NCBIfam" id="TIGR02607">
    <property type="entry name" value="antidote_HigA"/>
    <property type="match status" value="1"/>
</dbReference>
<accession>A0AA87NVQ6</accession>
<gene>
    <name evidence="3" type="ORF">HMPREF9195_00438</name>
</gene>
<dbReference type="PANTHER" id="PTHR36924:SF1">
    <property type="entry name" value="ANTITOXIN HIGA-1"/>
    <property type="match status" value="1"/>
</dbReference>
<name>A0AA87NVQ6_TREMD</name>
<dbReference type="PROSITE" id="PS50943">
    <property type="entry name" value="HTH_CROC1"/>
    <property type="match status" value="1"/>
</dbReference>
<comment type="caution">
    <text evidence="3">The sequence shown here is derived from an EMBL/GenBank/DDBJ whole genome shotgun (WGS) entry which is preliminary data.</text>
</comment>
<evidence type="ECO:0000256" key="1">
    <source>
        <dbReference type="ARBA" id="ARBA00023125"/>
    </source>
</evidence>
<evidence type="ECO:0000313" key="4">
    <source>
        <dbReference type="Proteomes" id="UP000014634"/>
    </source>
</evidence>
<evidence type="ECO:0000259" key="2">
    <source>
        <dbReference type="PROSITE" id="PS50943"/>
    </source>
</evidence>
<dbReference type="InterPro" id="IPR013430">
    <property type="entry name" value="Toxin_antidote_HigA"/>
</dbReference>
<dbReference type="GO" id="GO:0003677">
    <property type="term" value="F:DNA binding"/>
    <property type="evidence" value="ECO:0007669"/>
    <property type="project" value="UniProtKB-KW"/>
</dbReference>
<proteinExistence type="predicted"/>
<dbReference type="PANTHER" id="PTHR36924">
    <property type="entry name" value="ANTITOXIN HIGA-1"/>
    <property type="match status" value="1"/>
</dbReference>
<dbReference type="AlphaFoldDB" id="A0AA87NVQ6"/>
<dbReference type="SMART" id="SM00530">
    <property type="entry name" value="HTH_XRE"/>
    <property type="match status" value="1"/>
</dbReference>
<sequence>MDVILKPVHVGDILYEEFMQPYHITAYRLAQMTGISQTQIGRIIKGKRGITVDTALRFAQVFSTSPEFWLNIQNRYEIDSMKAETKETIKQIQPITHVFA</sequence>
<reference evidence="3 4" key="1">
    <citation type="submission" date="2013-04" db="EMBL/GenBank/DDBJ databases">
        <title>The Genome Sequence of Treponema medium ATCC 700293.</title>
        <authorList>
            <consortium name="The Broad Institute Genomics Platform"/>
            <person name="Earl A."/>
            <person name="Ward D."/>
            <person name="Feldgarden M."/>
            <person name="Gevers D."/>
            <person name="Leonetti C."/>
            <person name="Blanton J.M."/>
            <person name="Dewhirst F.E."/>
            <person name="Izard J."/>
            <person name="Walker B."/>
            <person name="Young S."/>
            <person name="Zeng Q."/>
            <person name="Gargeya S."/>
            <person name="Fitzgerald M."/>
            <person name="Haas B."/>
            <person name="Abouelleil A."/>
            <person name="Allen A.W."/>
            <person name="Alvarado L."/>
            <person name="Arachchi H.M."/>
            <person name="Berlin A.M."/>
            <person name="Chapman S.B."/>
            <person name="Gainer-Dewar J."/>
            <person name="Goldberg J."/>
            <person name="Griggs A."/>
            <person name="Gujja S."/>
            <person name="Hansen M."/>
            <person name="Howarth C."/>
            <person name="Imamovic A."/>
            <person name="Ireland A."/>
            <person name="Larimer J."/>
            <person name="McCowan C."/>
            <person name="Murphy C."/>
            <person name="Pearson M."/>
            <person name="Poon T.W."/>
            <person name="Priest M."/>
            <person name="Roberts A."/>
            <person name="Saif S."/>
            <person name="Shea T."/>
            <person name="Sisk P."/>
            <person name="Sykes S."/>
            <person name="Wortman J."/>
            <person name="Nusbaum C."/>
            <person name="Birren B."/>
        </authorList>
    </citation>
    <scope>NUCLEOTIDE SEQUENCE [LARGE SCALE GENOMIC DNA]</scope>
    <source>
        <strain evidence="3 4">ATCC 700293</strain>
    </source>
</reference>
<dbReference type="CDD" id="cd00093">
    <property type="entry name" value="HTH_XRE"/>
    <property type="match status" value="1"/>
</dbReference>
<dbReference type="Pfam" id="PF01381">
    <property type="entry name" value="HTH_3"/>
    <property type="match status" value="1"/>
</dbReference>
<dbReference type="EMBL" id="ATFE01000003">
    <property type="protein sequence ID" value="EPF29734.1"/>
    <property type="molecule type" value="Genomic_DNA"/>
</dbReference>
<organism evidence="3 4">
    <name type="scientific">Treponema medium ATCC 700293</name>
    <dbReference type="NCBI Taxonomy" id="1125700"/>
    <lineage>
        <taxon>Bacteria</taxon>
        <taxon>Pseudomonadati</taxon>
        <taxon>Spirochaetota</taxon>
        <taxon>Spirochaetia</taxon>
        <taxon>Spirochaetales</taxon>
        <taxon>Treponemataceae</taxon>
        <taxon>Treponema</taxon>
    </lineage>
</organism>
<dbReference type="Gene3D" id="1.10.260.40">
    <property type="entry name" value="lambda repressor-like DNA-binding domains"/>
    <property type="match status" value="1"/>
</dbReference>
<evidence type="ECO:0000313" key="3">
    <source>
        <dbReference type="EMBL" id="EPF29734.1"/>
    </source>
</evidence>
<dbReference type="InterPro" id="IPR001387">
    <property type="entry name" value="Cro/C1-type_HTH"/>
</dbReference>
<feature type="domain" description="HTH cro/C1-type" evidence="2">
    <location>
        <begin position="29"/>
        <end position="69"/>
    </location>
</feature>
<dbReference type="SUPFAM" id="SSF47413">
    <property type="entry name" value="lambda repressor-like DNA-binding domains"/>
    <property type="match status" value="1"/>
</dbReference>
<keyword evidence="1" id="KW-0238">DNA-binding</keyword>
<dbReference type="RefSeq" id="WP_016522431.1">
    <property type="nucleotide sequence ID" value="NZ_KE332517.1"/>
</dbReference>
<protein>
    <submittedName>
        <fullName evidence="3">HigA family addiction module antidote protein</fullName>
    </submittedName>
</protein>